<proteinExistence type="predicted"/>
<dbReference type="PROSITE" id="PS50995">
    <property type="entry name" value="HTH_MARR_2"/>
    <property type="match status" value="1"/>
</dbReference>
<accession>A0A9D1HG69</accession>
<evidence type="ECO:0000259" key="4">
    <source>
        <dbReference type="PROSITE" id="PS50995"/>
    </source>
</evidence>
<dbReference type="Pfam" id="PF12802">
    <property type="entry name" value="MarR_2"/>
    <property type="match status" value="1"/>
</dbReference>
<gene>
    <name evidence="5" type="ORF">IAB63_03740</name>
</gene>
<dbReference type="Proteomes" id="UP000824164">
    <property type="component" value="Unassembled WGS sequence"/>
</dbReference>
<evidence type="ECO:0000256" key="3">
    <source>
        <dbReference type="ARBA" id="ARBA00023163"/>
    </source>
</evidence>
<evidence type="ECO:0000313" key="5">
    <source>
        <dbReference type="EMBL" id="HIU02349.1"/>
    </source>
</evidence>
<name>A0A9D1HG69_9FIRM</name>
<dbReference type="Gene3D" id="1.10.10.10">
    <property type="entry name" value="Winged helix-like DNA-binding domain superfamily/Winged helix DNA-binding domain"/>
    <property type="match status" value="1"/>
</dbReference>
<protein>
    <submittedName>
        <fullName evidence="5">Winged helix-turn-helix transcriptional regulator</fullName>
    </submittedName>
</protein>
<dbReference type="PANTHER" id="PTHR42756">
    <property type="entry name" value="TRANSCRIPTIONAL REGULATOR, MARR"/>
    <property type="match status" value="1"/>
</dbReference>
<sequence>MLEWMGKNGAFVERMFRFFNIYARTYTSAYPMEGTDVELSSAAIQTLEAIVKAEGRMKMVDIAASMGITRGTFSNNVKGLMEKGYVTKEQSPDNHKEIYLQVTDQGKEAYGEYVDFIYDSCFREIFKRLDHIPEEYQQDMMAIFDALADGFMAGGKRGKEH</sequence>
<dbReference type="PANTHER" id="PTHR42756:SF1">
    <property type="entry name" value="TRANSCRIPTIONAL REPRESSOR OF EMRAB OPERON"/>
    <property type="match status" value="1"/>
</dbReference>
<reference evidence="5" key="1">
    <citation type="submission" date="2020-10" db="EMBL/GenBank/DDBJ databases">
        <authorList>
            <person name="Gilroy R."/>
        </authorList>
    </citation>
    <scope>NUCLEOTIDE SEQUENCE</scope>
    <source>
        <strain evidence="5">CHK187-14744</strain>
    </source>
</reference>
<dbReference type="AlphaFoldDB" id="A0A9D1HG69"/>
<keyword evidence="1" id="KW-0805">Transcription regulation</keyword>
<evidence type="ECO:0000313" key="6">
    <source>
        <dbReference type="Proteomes" id="UP000824164"/>
    </source>
</evidence>
<dbReference type="InterPro" id="IPR000835">
    <property type="entry name" value="HTH_MarR-typ"/>
</dbReference>
<reference evidence="5" key="2">
    <citation type="journal article" date="2021" name="PeerJ">
        <title>Extensive microbial diversity within the chicken gut microbiome revealed by metagenomics and culture.</title>
        <authorList>
            <person name="Gilroy R."/>
            <person name="Ravi A."/>
            <person name="Getino M."/>
            <person name="Pursley I."/>
            <person name="Horton D.L."/>
            <person name="Alikhan N.F."/>
            <person name="Baker D."/>
            <person name="Gharbi K."/>
            <person name="Hall N."/>
            <person name="Watson M."/>
            <person name="Adriaenssens E.M."/>
            <person name="Foster-Nyarko E."/>
            <person name="Jarju S."/>
            <person name="Secka A."/>
            <person name="Antonio M."/>
            <person name="Oren A."/>
            <person name="Chaudhuri R.R."/>
            <person name="La Ragione R."/>
            <person name="Hildebrand F."/>
            <person name="Pallen M.J."/>
        </authorList>
    </citation>
    <scope>NUCLEOTIDE SEQUENCE</scope>
    <source>
        <strain evidence="5">CHK187-14744</strain>
    </source>
</reference>
<evidence type="ECO:0000256" key="1">
    <source>
        <dbReference type="ARBA" id="ARBA00023015"/>
    </source>
</evidence>
<evidence type="ECO:0000256" key="2">
    <source>
        <dbReference type="ARBA" id="ARBA00023125"/>
    </source>
</evidence>
<dbReference type="EMBL" id="DVLT01000027">
    <property type="protein sequence ID" value="HIU02349.1"/>
    <property type="molecule type" value="Genomic_DNA"/>
</dbReference>
<feature type="domain" description="HTH marR-type" evidence="4">
    <location>
        <begin position="12"/>
        <end position="149"/>
    </location>
</feature>
<dbReference type="SUPFAM" id="SSF46785">
    <property type="entry name" value="Winged helix' DNA-binding domain"/>
    <property type="match status" value="1"/>
</dbReference>
<keyword evidence="2" id="KW-0238">DNA-binding</keyword>
<dbReference type="GO" id="GO:0003700">
    <property type="term" value="F:DNA-binding transcription factor activity"/>
    <property type="evidence" value="ECO:0007669"/>
    <property type="project" value="InterPro"/>
</dbReference>
<dbReference type="InterPro" id="IPR036388">
    <property type="entry name" value="WH-like_DNA-bd_sf"/>
</dbReference>
<organism evidence="5 6">
    <name type="scientific">Candidatus Onthocola gallistercoris</name>
    <dbReference type="NCBI Taxonomy" id="2840876"/>
    <lineage>
        <taxon>Bacteria</taxon>
        <taxon>Bacillati</taxon>
        <taxon>Bacillota</taxon>
        <taxon>Bacilli</taxon>
        <taxon>Candidatus Onthocola</taxon>
    </lineage>
</organism>
<comment type="caution">
    <text evidence="5">The sequence shown here is derived from an EMBL/GenBank/DDBJ whole genome shotgun (WGS) entry which is preliminary data.</text>
</comment>
<dbReference type="GO" id="GO:0003677">
    <property type="term" value="F:DNA binding"/>
    <property type="evidence" value="ECO:0007669"/>
    <property type="project" value="UniProtKB-KW"/>
</dbReference>
<keyword evidence="3" id="KW-0804">Transcription</keyword>
<dbReference type="InterPro" id="IPR036390">
    <property type="entry name" value="WH_DNA-bd_sf"/>
</dbReference>
<dbReference type="SMART" id="SM00347">
    <property type="entry name" value="HTH_MARR"/>
    <property type="match status" value="1"/>
</dbReference>